<protein>
    <submittedName>
        <fullName evidence="6">Immunoglobulin like fold-containing protein</fullName>
    </submittedName>
</protein>
<dbReference type="SMART" id="SM00560">
    <property type="entry name" value="LamGL"/>
    <property type="match status" value="1"/>
</dbReference>
<gene>
    <name evidence="6" type="ORF">dnl_23080</name>
</gene>
<dbReference type="InterPro" id="IPR013783">
    <property type="entry name" value="Ig-like_fold"/>
</dbReference>
<dbReference type="InterPro" id="IPR006558">
    <property type="entry name" value="LamG-like"/>
</dbReference>
<dbReference type="Pfam" id="PF13385">
    <property type="entry name" value="Laminin_G_3"/>
    <property type="match status" value="1"/>
</dbReference>
<dbReference type="RefSeq" id="WP_207691701.1">
    <property type="nucleotide sequence ID" value="NZ_CP061799.1"/>
</dbReference>
<dbReference type="KEGG" id="dli:dnl_23080"/>
<dbReference type="InterPro" id="IPR014756">
    <property type="entry name" value="Ig_E-set"/>
</dbReference>
<proteinExistence type="predicted"/>
<feature type="domain" description="LamG-like jellyroll fold" evidence="5">
    <location>
        <begin position="752"/>
        <end position="882"/>
    </location>
</feature>
<dbReference type="InterPro" id="IPR002909">
    <property type="entry name" value="IPT_dom"/>
</dbReference>
<keyword evidence="7" id="KW-1185">Reference proteome</keyword>
<accession>A0A975GG80</accession>
<evidence type="ECO:0000313" key="7">
    <source>
        <dbReference type="Proteomes" id="UP000663720"/>
    </source>
</evidence>
<evidence type="ECO:0000256" key="3">
    <source>
        <dbReference type="SAM" id="MobiDB-lite"/>
    </source>
</evidence>
<keyword evidence="2" id="KW-1015">Disulfide bond</keyword>
<dbReference type="CDD" id="cd00603">
    <property type="entry name" value="IPT_PCSR"/>
    <property type="match status" value="1"/>
</dbReference>
<dbReference type="Gene3D" id="2.60.120.200">
    <property type="match status" value="1"/>
</dbReference>
<evidence type="ECO:0000256" key="1">
    <source>
        <dbReference type="ARBA" id="ARBA00022729"/>
    </source>
</evidence>
<dbReference type="Gene3D" id="2.60.40.10">
    <property type="entry name" value="Immunoglobulins"/>
    <property type="match status" value="1"/>
</dbReference>
<dbReference type="SUPFAM" id="SSF81296">
    <property type="entry name" value="E set domains"/>
    <property type="match status" value="1"/>
</dbReference>
<reference evidence="6" key="1">
    <citation type="journal article" date="2021" name="Microb. Physiol.">
        <title>Proteogenomic Insights into the Physiology of Marine, Sulfate-Reducing, Filamentous Desulfonema limicola and Desulfonema magnum.</title>
        <authorList>
            <person name="Schnaars V."/>
            <person name="Wohlbrand L."/>
            <person name="Scheve S."/>
            <person name="Hinrichs C."/>
            <person name="Reinhardt R."/>
            <person name="Rabus R."/>
        </authorList>
    </citation>
    <scope>NUCLEOTIDE SEQUENCE</scope>
    <source>
        <strain evidence="6">5ac10</strain>
    </source>
</reference>
<feature type="signal peptide" evidence="4">
    <location>
        <begin position="1"/>
        <end position="22"/>
    </location>
</feature>
<evidence type="ECO:0000256" key="4">
    <source>
        <dbReference type="SAM" id="SignalP"/>
    </source>
</evidence>
<evidence type="ECO:0000259" key="5">
    <source>
        <dbReference type="SMART" id="SM00560"/>
    </source>
</evidence>
<sequence length="2881" mass="319923">MKFKTYIFIILFLALWTFPAAGANYDYIQLIDTPEFKNKLNADMIINNAETQTSGGDCEGYVLVTSTMATSKGEKADEGVPSNGIFNISSEGTEIKCSTNWSGNNVYKPGNGTYFTLYPEAGIYEYLLLSIISPDGAGSFSAKFTYSDGSTSTSKTFTVPHWEYGAKGTTTADYYVMSGTDMDSYDTGGSYEGDDLFLYYFKLLPANTKQLKSVQIINPKSGSNKADCGLFVLGGVWKKYKAPEISDFTPTKAKTGDTITINGTNFENGSFKVSKVTIGGSSVSFTVNSAAKITAKAGSNSGPVTVESKTGSGTSDFSFTLDTTEPPVSFTYYNKDGSIVPENDDTAVRRVRTGGGQPDITEYAVSIRHDFSESANVWGYQETIGNPKPAVGKHWYQSGDTFTLELNGIVQDLNNVNLRYVMAGFRINSTLNEYSISQNQTYTKRINSPMELEIVWHSQWAVQVGVVPDSMKSNILVVGGGKVESGIGRWWFDDGASLELFAFEGCLPVEGYLDNTSLTDVSVKQGISGWLFLYFQRYEVKSLKAPVSITWQYKSHKYEIEVPVGAPVSFETLPGSIRDMIDTEAAPTMPLDAASAQTGENLYYWSEADKKAFPLIGDRWFQLEWKMKAGAGCAEPVVTLVHAKWPDDPHYTHIANTPPVLLDPSPDDGITFQELKYTDKNSQGQPIGKVADTKFTATEKGKSVLLLTSDEPIQQFPPIIPPGQISLKFNGTDDYVEIENDPDTGNLYLDNTSYTIEAWIKPDEIPSSGYATIIENDAYYMGINSKGNLYGDHFYRNNKYKGFSAGSIQPGKWTHVAFVFNKEVKKIYLFINGILTGTFNLPDALYKSDTEYVRIGSNTAGGNRFKGYIDEVRVWNIGVTQIWNNMNKRLSGNETGLVGYWRFDEYGTTSLTDSSPSKQHASFGEMKAADAWTIDSSVSSEYESMILSTMVRVVQTKLWNEDLNTGTAVIGSEITSNFHDSNVPHTGHVYSAYGDNTKQLYPRYNADIYDPQTMEGPIIPVNKEYTADLEDNMVVVWYEMKEGISWPYQPVRYNCSWPSSTENRIVIASRQGSEGRNKNGAYQTWPDSEGNPQNWLDPKRYSEIKVYNQPDKTKPGYNPNEEHALTAGSFRHADMAPQPTAAFALRNDLNITARNANFTSEPYVLLQYFDNVEQKYGMTAFKIDTEDSRYAYPDKVDDYNESYTFHYSMKAGDPVVAPYPLNLVIGAAPPDEISGTDGSPDVQKCYWEDHKGQPWAISGGSYLHSRFWYPLDSTFWCDGSEKCNGKTAIGDGNGDVGQPVPFIWKTSTQQAVNVRYDTSWPENLPVLKAGETVTFPGGEYRADNPENEGLPAVLAWAAGQVVYDDMNTTMDPTIVFQSYLVRLVSVLEERTVALSTADYPSGLAPASGKVDVNKGQYYFKDLHAGLKTRIFYDPITAKLGIRGYVNDKTLGDSTLTAAPPSVYILQPNILTSEERDAINALEGANEKFKAAVNALYELTVNPSGFTGKGNTAGIQPYKDETGKIDMTKGAPLMALGPGLAAVPNPRIGSPDPNFQFSQGYVTLAENNHPDMGDLPVALHIIKVKNEKYRGAIKAVYSDNVFDEKITMRHTADFGSNVGDQLFQWWYREENGTEQPPPDIAPEAWKVFPGQTNEVVMSGAGAALLSDNLFFVRYKHKDCEGNNCWSEWAGAANSRPPKEGEDPADTYQAQLAEGWVKRVVNGINPFEARIKDFSTDSPATYVSMIQQAGPRYEGDVAFNPQKDVIENVGLIELYQTVLERAKDLSIDLTQPANTSGVVTALLLAASRVNGFYTLLGNDAYIDAQDPTIGFGSSSLEYGSLAPTIFTFMNQIPNLLDEELCLLRGQDQEGARPVYNRLMWNFTKGEGEAAYAMSYNLKDENGDGFIDEADGRTAYPQGHGDAWGHYLSALKGYYTLMRHPYFNWESRAEKLYIEGVVIDVDYLDERKFAETAAAKAKAGSEIVNLTYRSQYVDDPAGQWQGYMDTDRARSWGVSEWGERAFLGTLYDWAIANAILPDQDTDPAHTGVKKIDRTTITELLDIASQGREIQRQLDSANIGLNPLGLVADVVPFDIDPSRMVPGAYNSATQFEQVYERALSAMENAQIIFDYANDMKNRIRKVAVSAEEFSDQVEIQDRDYRNRLIEVFGTPYEGLIGAGKIYPAGYQGPDYFCYNYIDVNDVTDKTLPEPGSSFTAYFEPMARGFSKDERLFGASGTILDMVMSPVGGDQAEVKDLNTAFSQYFMTDLNPNDFTGSDFSGVIQVEMPMGAGDYSFQAPSGWGIRKSPGEIQVALIELVKAETELKIAMANYAGFVGSIQLKLDTIIARNDLYDTQIYIDNARTQTKMGIKAALAAVNVIRSTLSKSKEKVKQTTEAVVESMPKSTGTSSDVTAPARSAARRGGIILTEPIAVAEKAAEFKAWTLESSDALVDDYADLELVHAEAKYDLQQQLKELQDHMGDEVVKRMEVFRLNENLRQIGEKYRAMLAKGLRLLEERKAFNAKVAAKVQGKRYQDMAFRLNANAAVSQYKAMFDVAARNVYLAAKAYDYETNLGDNNSASAKPLLNDIIKQRTLGQYKDGRYIVGLGGLGDTMERLKANFDVLKGQMGFNNPQSETGRMSLRYELFRIKSDEEQDESWRAMLQKSMKENLWDIPEFKKYCRPFISEDEGPQPGIVIDFTTNVVSGKNFFGHPLGGGDHAYDPTNFATKVRSVGVWFEGYDNSLLAETPRAYMIPVGMDIMLVPDSNDMATREWTITDQKIPVPLPVGKSDMSNPDWIPSLDSLDGSMVEIRRYSSFRAYHDAGYFDASQMNYDSRLIGRSVWNTRWMIIIPGATFHYDKEFGLNTFIDTVKDIKLFFQTYAMSGN</sequence>
<evidence type="ECO:0000256" key="2">
    <source>
        <dbReference type="ARBA" id="ARBA00023157"/>
    </source>
</evidence>
<dbReference type="EMBL" id="CP061799">
    <property type="protein sequence ID" value="QTA80022.1"/>
    <property type="molecule type" value="Genomic_DNA"/>
</dbReference>
<organism evidence="6 7">
    <name type="scientific">Desulfonema limicola</name>
    <dbReference type="NCBI Taxonomy" id="45656"/>
    <lineage>
        <taxon>Bacteria</taxon>
        <taxon>Pseudomonadati</taxon>
        <taxon>Thermodesulfobacteriota</taxon>
        <taxon>Desulfobacteria</taxon>
        <taxon>Desulfobacterales</taxon>
        <taxon>Desulfococcaceae</taxon>
        <taxon>Desulfonema</taxon>
    </lineage>
</organism>
<feature type="region of interest" description="Disordered" evidence="3">
    <location>
        <begin position="1072"/>
        <end position="1094"/>
    </location>
</feature>
<dbReference type="Pfam" id="PF01833">
    <property type="entry name" value="TIG"/>
    <property type="match status" value="1"/>
</dbReference>
<dbReference type="Proteomes" id="UP000663720">
    <property type="component" value="Chromosome"/>
</dbReference>
<evidence type="ECO:0000313" key="6">
    <source>
        <dbReference type="EMBL" id="QTA80022.1"/>
    </source>
</evidence>
<dbReference type="SUPFAM" id="SSF49899">
    <property type="entry name" value="Concanavalin A-like lectins/glucanases"/>
    <property type="match status" value="1"/>
</dbReference>
<name>A0A975GG80_9BACT</name>
<feature type="chain" id="PRO_5036894149" evidence="4">
    <location>
        <begin position="23"/>
        <end position="2881"/>
    </location>
</feature>
<keyword evidence="1 4" id="KW-0732">Signal</keyword>
<dbReference type="InterPro" id="IPR013320">
    <property type="entry name" value="ConA-like_dom_sf"/>
</dbReference>